<evidence type="ECO:0000259" key="1">
    <source>
        <dbReference type="Pfam" id="PF01610"/>
    </source>
</evidence>
<comment type="caution">
    <text evidence="2">The sequence shown here is derived from an EMBL/GenBank/DDBJ whole genome shotgun (WGS) entry which is preliminary data.</text>
</comment>
<reference evidence="3" key="1">
    <citation type="submission" date="2016-01" db="EMBL/GenBank/DDBJ databases">
        <authorList>
            <person name="Mitreva M."/>
            <person name="Pepin K.H."/>
            <person name="Mihindukulasuriya K.A."/>
            <person name="Fulton R."/>
            <person name="Fronick C."/>
            <person name="O'Laughlin M."/>
            <person name="Miner T."/>
            <person name="Herter B."/>
            <person name="Rosa B.A."/>
            <person name="Cordes M."/>
            <person name="Tomlinson C."/>
            <person name="Wollam A."/>
            <person name="Palsikar V.B."/>
            <person name="Mardis E.R."/>
            <person name="Wilson R.K."/>
        </authorList>
    </citation>
    <scope>NUCLEOTIDE SEQUENCE [LARGE SCALE GENOMIC DNA]</scope>
    <source>
        <strain evidence="3">KA00185</strain>
    </source>
</reference>
<evidence type="ECO:0000313" key="2">
    <source>
        <dbReference type="EMBL" id="KXB64517.1"/>
    </source>
</evidence>
<organism evidence="2 3">
    <name type="scientific">Leptotrichia wadei</name>
    <dbReference type="NCBI Taxonomy" id="157687"/>
    <lineage>
        <taxon>Bacteria</taxon>
        <taxon>Fusobacteriati</taxon>
        <taxon>Fusobacteriota</taxon>
        <taxon>Fusobacteriia</taxon>
        <taxon>Fusobacteriales</taxon>
        <taxon>Leptotrichiaceae</taxon>
        <taxon>Leptotrichia</taxon>
    </lineage>
</organism>
<name>A0A134A9Y3_9FUSO</name>
<feature type="domain" description="Transposase IS204/IS1001/IS1096/IS1165 DDE" evidence="1">
    <location>
        <begin position="2"/>
        <end position="61"/>
    </location>
</feature>
<proteinExistence type="predicted"/>
<dbReference type="EMBL" id="LSDD01000096">
    <property type="protein sequence ID" value="KXB64517.1"/>
    <property type="molecule type" value="Genomic_DNA"/>
</dbReference>
<gene>
    <name evidence="2" type="ORF">HMPREF3180_01344</name>
</gene>
<dbReference type="AlphaFoldDB" id="A0A134A9Y3"/>
<dbReference type="Proteomes" id="UP000070483">
    <property type="component" value="Unassembled WGS sequence"/>
</dbReference>
<dbReference type="PATRIC" id="fig|157687.3.peg.1339"/>
<evidence type="ECO:0000313" key="3">
    <source>
        <dbReference type="Proteomes" id="UP000070483"/>
    </source>
</evidence>
<sequence length="68" mass="7920">MKESGIKECIKLGETLSNWEKEINNIQKYNINNGFVEGKNNKIKVIKRLSYGIKKIDNLKKLIQLRIS</sequence>
<protein>
    <recommendedName>
        <fullName evidence="1">Transposase IS204/IS1001/IS1096/IS1165 DDE domain-containing protein</fullName>
    </recommendedName>
</protein>
<keyword evidence="3" id="KW-1185">Reference proteome</keyword>
<accession>A0A134A9Y3</accession>
<dbReference type="InterPro" id="IPR002560">
    <property type="entry name" value="Transposase_DDE"/>
</dbReference>
<dbReference type="Pfam" id="PF01610">
    <property type="entry name" value="DDE_Tnp_ISL3"/>
    <property type="match status" value="1"/>
</dbReference>